<feature type="transmembrane region" description="Helical" evidence="1">
    <location>
        <begin position="6"/>
        <end position="25"/>
    </location>
</feature>
<dbReference type="RefSeq" id="WP_069479554.1">
    <property type="nucleotide sequence ID" value="NZ_BSEE01000009.1"/>
</dbReference>
<geneLocation type="plasmid" evidence="2">
    <name>p19</name>
</geneLocation>
<name>A4ZYV6_BACIU</name>
<sequence>MSAPFKWTIVGVFIVLVVIVGAIGFSRHDANVRTLQEVQFALESSNIGAARDGNELTLSSDAVTNMIAEVIKTQKNNGNDIRVNYAFLNKDNEITSNPESANSIQFQIQLLKDKKVVSTSESRLVLKEIENG</sequence>
<protein>
    <submittedName>
        <fullName evidence="2">Uncharacterized protein</fullName>
    </submittedName>
</protein>
<organism evidence="2">
    <name type="scientific">Bacillus subtilis</name>
    <dbReference type="NCBI Taxonomy" id="1423"/>
    <lineage>
        <taxon>Bacteria</taxon>
        <taxon>Bacillati</taxon>
        <taxon>Bacillota</taxon>
        <taxon>Bacilli</taxon>
        <taxon>Bacillales</taxon>
        <taxon>Bacillaceae</taxon>
        <taxon>Bacillus</taxon>
    </lineage>
</organism>
<reference evidence="2" key="1">
    <citation type="journal article" date="2008" name="Russ. J. Genet.">
        <title>Molecular analysis of some genes from plasmid p19 of the Bacillus subtilis 19 soil strain involved in conjugation.</title>
        <authorList>
            <person name="Poluektova E.U."/>
            <person name="Gagarina E.Y."/>
            <person name="Shilovskii I.P."/>
            <person name="Fedorina E.A."/>
            <person name="Nezametdinova V.Z."/>
            <person name="Rodionova S.A."/>
            <person name="Prozorov A.A."/>
        </authorList>
    </citation>
    <scope>NUCLEOTIDE SEQUENCE</scope>
    <source>
        <strain evidence="2">19</strain>
        <plasmid evidence="2">p19</plasmid>
    </source>
</reference>
<keyword evidence="1" id="KW-0812">Transmembrane</keyword>
<keyword evidence="1" id="KW-1133">Transmembrane helix</keyword>
<accession>A4ZYV6</accession>
<proteinExistence type="predicted"/>
<evidence type="ECO:0000313" key="2">
    <source>
        <dbReference type="EMBL" id="ABP52076.1"/>
    </source>
</evidence>
<keyword evidence="1" id="KW-0472">Membrane</keyword>
<dbReference type="EMBL" id="EF506609">
    <property type="protein sequence ID" value="ABP52076.1"/>
    <property type="molecule type" value="Genomic_DNA"/>
</dbReference>
<evidence type="ECO:0000256" key="1">
    <source>
        <dbReference type="SAM" id="Phobius"/>
    </source>
</evidence>
<keyword evidence="2" id="KW-0614">Plasmid</keyword>
<dbReference type="AlphaFoldDB" id="A4ZYV6"/>